<dbReference type="PROSITE" id="PS51352">
    <property type="entry name" value="THIOREDOXIN_2"/>
    <property type="match status" value="1"/>
</dbReference>
<evidence type="ECO:0000256" key="4">
    <source>
        <dbReference type="ARBA" id="ARBA00023284"/>
    </source>
</evidence>
<gene>
    <name evidence="6" type="ORF">UFOPK1778_00161</name>
</gene>
<comment type="subcellular location">
    <subcellularLocation>
        <location evidence="1">Cell envelope</location>
    </subcellularLocation>
</comment>
<dbReference type="InterPro" id="IPR017937">
    <property type="entry name" value="Thioredoxin_CS"/>
</dbReference>
<dbReference type="GO" id="GO:0017004">
    <property type="term" value="P:cytochrome complex assembly"/>
    <property type="evidence" value="ECO:0007669"/>
    <property type="project" value="UniProtKB-KW"/>
</dbReference>
<evidence type="ECO:0000256" key="1">
    <source>
        <dbReference type="ARBA" id="ARBA00004196"/>
    </source>
</evidence>
<evidence type="ECO:0000256" key="3">
    <source>
        <dbReference type="ARBA" id="ARBA00023157"/>
    </source>
</evidence>
<dbReference type="PROSITE" id="PS00194">
    <property type="entry name" value="THIOREDOXIN_1"/>
    <property type="match status" value="1"/>
</dbReference>
<reference evidence="6" key="1">
    <citation type="submission" date="2020-05" db="EMBL/GenBank/DDBJ databases">
        <authorList>
            <person name="Chiriac C."/>
            <person name="Salcher M."/>
            <person name="Ghai R."/>
            <person name="Kavagutti S V."/>
        </authorList>
    </citation>
    <scope>NUCLEOTIDE SEQUENCE</scope>
</reference>
<dbReference type="GO" id="GO:0030313">
    <property type="term" value="C:cell envelope"/>
    <property type="evidence" value="ECO:0007669"/>
    <property type="project" value="UniProtKB-SubCell"/>
</dbReference>
<sequence>MKKLIAGIAISTLLLTSCGSGGLSKASEKSFVSGSGAAVVIAEENRVRAPKISGETLDGSNYTIDQTRVTVVNVWASWCAPCRAEAPIFQDFSIKNPEIRFVGILTRDNLSSARSFTQRFGITFPTLIDDSLIVKFRGSLTPNAIPTTLILDNQGRIAARISGATTVAGFRKVLEEVTGSAING</sequence>
<keyword evidence="4" id="KW-0676">Redox-active center</keyword>
<proteinExistence type="predicted"/>
<keyword evidence="3" id="KW-1015">Disulfide bond</keyword>
<dbReference type="AlphaFoldDB" id="A0A6J6F8Q8"/>
<dbReference type="Pfam" id="PF08534">
    <property type="entry name" value="Redoxin"/>
    <property type="match status" value="1"/>
</dbReference>
<dbReference type="SUPFAM" id="SSF52833">
    <property type="entry name" value="Thioredoxin-like"/>
    <property type="match status" value="1"/>
</dbReference>
<dbReference type="GO" id="GO:0016491">
    <property type="term" value="F:oxidoreductase activity"/>
    <property type="evidence" value="ECO:0007669"/>
    <property type="project" value="InterPro"/>
</dbReference>
<dbReference type="InterPro" id="IPR013766">
    <property type="entry name" value="Thioredoxin_domain"/>
</dbReference>
<keyword evidence="2" id="KW-0201">Cytochrome c-type biogenesis</keyword>
<dbReference type="InterPro" id="IPR013740">
    <property type="entry name" value="Redoxin"/>
</dbReference>
<dbReference type="Gene3D" id="3.40.30.10">
    <property type="entry name" value="Glutaredoxin"/>
    <property type="match status" value="1"/>
</dbReference>
<dbReference type="PROSITE" id="PS51257">
    <property type="entry name" value="PROKAR_LIPOPROTEIN"/>
    <property type="match status" value="1"/>
</dbReference>
<dbReference type="CDD" id="cd02966">
    <property type="entry name" value="TlpA_like_family"/>
    <property type="match status" value="1"/>
</dbReference>
<dbReference type="PANTHER" id="PTHR42852">
    <property type="entry name" value="THIOL:DISULFIDE INTERCHANGE PROTEIN DSBE"/>
    <property type="match status" value="1"/>
</dbReference>
<dbReference type="PANTHER" id="PTHR42852:SF6">
    <property type="entry name" value="THIOL:DISULFIDE INTERCHANGE PROTEIN DSBE"/>
    <property type="match status" value="1"/>
</dbReference>
<dbReference type="EMBL" id="CAEZUD010000003">
    <property type="protein sequence ID" value="CAB4583483.1"/>
    <property type="molecule type" value="Genomic_DNA"/>
</dbReference>
<accession>A0A6J6F8Q8</accession>
<evidence type="ECO:0000256" key="2">
    <source>
        <dbReference type="ARBA" id="ARBA00022748"/>
    </source>
</evidence>
<organism evidence="6">
    <name type="scientific">freshwater metagenome</name>
    <dbReference type="NCBI Taxonomy" id="449393"/>
    <lineage>
        <taxon>unclassified sequences</taxon>
        <taxon>metagenomes</taxon>
        <taxon>ecological metagenomes</taxon>
    </lineage>
</organism>
<evidence type="ECO:0000313" key="6">
    <source>
        <dbReference type="EMBL" id="CAB4583483.1"/>
    </source>
</evidence>
<dbReference type="InterPro" id="IPR036249">
    <property type="entry name" value="Thioredoxin-like_sf"/>
</dbReference>
<dbReference type="InterPro" id="IPR050553">
    <property type="entry name" value="Thioredoxin_ResA/DsbE_sf"/>
</dbReference>
<name>A0A6J6F8Q8_9ZZZZ</name>
<protein>
    <submittedName>
        <fullName evidence="6">Unannotated protein</fullName>
    </submittedName>
</protein>
<evidence type="ECO:0000259" key="5">
    <source>
        <dbReference type="PROSITE" id="PS51352"/>
    </source>
</evidence>
<feature type="domain" description="Thioredoxin" evidence="5">
    <location>
        <begin position="43"/>
        <end position="179"/>
    </location>
</feature>